<name>A0AA42IKX3_9GAMM</name>
<dbReference type="RefSeq" id="WP_279836420.1">
    <property type="nucleotide sequence ID" value="NZ_JAOCDH010000006.1"/>
</dbReference>
<dbReference type="Proteomes" id="UP001161137">
    <property type="component" value="Unassembled WGS sequence"/>
</dbReference>
<reference evidence="1" key="1">
    <citation type="submission" date="2022-09" db="EMBL/GenBank/DDBJ databases">
        <title>Intensive care unit water sources are persistently colonized with multi-drug resistant bacteria and are the site of extensive horizontal gene transfer of antibiotic resistance genes.</title>
        <authorList>
            <person name="Diorio-Toth L."/>
        </authorList>
    </citation>
    <scope>NUCLEOTIDE SEQUENCE</scope>
    <source>
        <strain evidence="1">GD03863</strain>
    </source>
</reference>
<comment type="caution">
    <text evidence="1">The sequence shown here is derived from an EMBL/GenBank/DDBJ whole genome shotgun (WGS) entry which is preliminary data.</text>
</comment>
<evidence type="ECO:0000313" key="2">
    <source>
        <dbReference type="Proteomes" id="UP001161137"/>
    </source>
</evidence>
<accession>A0AA42IKX3</accession>
<protein>
    <submittedName>
        <fullName evidence="1">Uncharacterized protein</fullName>
    </submittedName>
</protein>
<proteinExistence type="predicted"/>
<organism evidence="1 2">
    <name type="scientific">Ectopseudomonas toyotomiensis</name>
    <dbReference type="NCBI Taxonomy" id="554344"/>
    <lineage>
        <taxon>Bacteria</taxon>
        <taxon>Pseudomonadati</taxon>
        <taxon>Pseudomonadota</taxon>
        <taxon>Gammaproteobacteria</taxon>
        <taxon>Pseudomonadales</taxon>
        <taxon>Pseudomonadaceae</taxon>
        <taxon>Ectopseudomonas</taxon>
    </lineage>
</organism>
<dbReference type="EMBL" id="JAOCDH010000006">
    <property type="protein sequence ID" value="MDH0701334.1"/>
    <property type="molecule type" value="Genomic_DNA"/>
</dbReference>
<sequence>MKLPPVHMPVAEWAPVVRERWTVLVEKVARMKAASGKSDAFDAMLARLRDMASTGRFDGLPELLKRRLTARALTWLWLNDETMGIHVAAG</sequence>
<gene>
    <name evidence="1" type="ORF">N5D41_07500</name>
</gene>
<dbReference type="AlphaFoldDB" id="A0AA42IKX3"/>
<evidence type="ECO:0000313" key="1">
    <source>
        <dbReference type="EMBL" id="MDH0701334.1"/>
    </source>
</evidence>